<proteinExistence type="predicted"/>
<evidence type="ECO:0000313" key="2">
    <source>
        <dbReference type="Proteomes" id="UP000306319"/>
    </source>
</evidence>
<organism evidence="1 2">
    <name type="scientific">Lepagella muris</name>
    <dbReference type="NCBI Taxonomy" id="3032870"/>
    <lineage>
        <taxon>Bacteria</taxon>
        <taxon>Pseudomonadati</taxon>
        <taxon>Bacteroidota</taxon>
        <taxon>Bacteroidia</taxon>
        <taxon>Bacteroidales</taxon>
        <taxon>Muribaculaceae</taxon>
        <taxon>Lepagella</taxon>
    </lineage>
</organism>
<gene>
    <name evidence="1" type="ORF">E5331_19500</name>
</gene>
<evidence type="ECO:0000313" key="1">
    <source>
        <dbReference type="EMBL" id="TGY75821.1"/>
    </source>
</evidence>
<name>A0AC61RCV2_9BACT</name>
<dbReference type="Proteomes" id="UP000306319">
    <property type="component" value="Unassembled WGS sequence"/>
</dbReference>
<dbReference type="EMBL" id="SRYB01000051">
    <property type="protein sequence ID" value="TGY75821.1"/>
    <property type="molecule type" value="Genomic_DNA"/>
</dbReference>
<protein>
    <submittedName>
        <fullName evidence="1">Uncharacterized protein</fullName>
    </submittedName>
</protein>
<comment type="caution">
    <text evidence="1">The sequence shown here is derived from an EMBL/GenBank/DDBJ whole genome shotgun (WGS) entry which is preliminary data.</text>
</comment>
<reference evidence="1" key="1">
    <citation type="submission" date="2019-04" db="EMBL/GenBank/DDBJ databases">
        <title>Microbes associate with the intestines of laboratory mice.</title>
        <authorList>
            <person name="Navarre W."/>
            <person name="Wong E."/>
            <person name="Huang K."/>
            <person name="Tropini C."/>
            <person name="Ng K."/>
            <person name="Yu B."/>
        </authorList>
    </citation>
    <scope>NUCLEOTIDE SEQUENCE</scope>
    <source>
        <strain evidence="1">NM04_E33</strain>
    </source>
</reference>
<sequence length="59" mass="6848">MTETGKNILYWVLIILGIAAPLSYPLFELLEVSFFTQISFSWYLLFMIVMGWTAKAIQK</sequence>
<accession>A0AC61RCV2</accession>
<keyword evidence="2" id="KW-1185">Reference proteome</keyword>